<evidence type="ECO:0000313" key="7">
    <source>
        <dbReference type="Proteomes" id="UP000298663"/>
    </source>
</evidence>
<dbReference type="PROSITE" id="PS50068">
    <property type="entry name" value="LDLRA_2"/>
    <property type="match status" value="1"/>
</dbReference>
<dbReference type="InterPro" id="IPR053207">
    <property type="entry name" value="Non-NMDA_GluR_Accessory"/>
</dbReference>
<keyword evidence="7" id="KW-1185">Reference proteome</keyword>
<dbReference type="SMART" id="SM00042">
    <property type="entry name" value="CUB"/>
    <property type="match status" value="4"/>
</dbReference>
<dbReference type="GO" id="GO:0005886">
    <property type="term" value="C:plasma membrane"/>
    <property type="evidence" value="ECO:0007669"/>
    <property type="project" value="TreeGrafter"/>
</dbReference>
<gene>
    <name evidence="6" type="ORF">L596_008579</name>
</gene>
<keyword evidence="1" id="KW-1015">Disulfide bond</keyword>
<evidence type="ECO:0000256" key="2">
    <source>
        <dbReference type="PROSITE-ProRule" id="PRU00124"/>
    </source>
</evidence>
<dbReference type="Pfam" id="PF00431">
    <property type="entry name" value="CUB"/>
    <property type="match status" value="3"/>
</dbReference>
<dbReference type="SUPFAM" id="SSF49854">
    <property type="entry name" value="Spermadhesin, CUB domain"/>
    <property type="match status" value="4"/>
</dbReference>
<evidence type="ECO:0000256" key="1">
    <source>
        <dbReference type="ARBA" id="ARBA00023157"/>
    </source>
</evidence>
<dbReference type="Proteomes" id="UP000298663">
    <property type="component" value="Unassembled WGS sequence"/>
</dbReference>
<dbReference type="InterPro" id="IPR035914">
    <property type="entry name" value="Sperma_CUB_dom_sf"/>
</dbReference>
<feature type="compositionally biased region" description="Basic residues" evidence="3">
    <location>
        <begin position="31"/>
        <end position="43"/>
    </location>
</feature>
<reference evidence="6 7" key="1">
    <citation type="journal article" date="2015" name="Genome Biol.">
        <title>Comparative genomics of Steinernema reveals deeply conserved gene regulatory networks.</title>
        <authorList>
            <person name="Dillman A.R."/>
            <person name="Macchietto M."/>
            <person name="Porter C.F."/>
            <person name="Rogers A."/>
            <person name="Williams B."/>
            <person name="Antoshechkin I."/>
            <person name="Lee M.M."/>
            <person name="Goodwin Z."/>
            <person name="Lu X."/>
            <person name="Lewis E.E."/>
            <person name="Goodrich-Blair H."/>
            <person name="Stock S.P."/>
            <person name="Adams B.J."/>
            <person name="Sternberg P.W."/>
            <person name="Mortazavi A."/>
        </authorList>
    </citation>
    <scope>NUCLEOTIDE SEQUENCE [LARGE SCALE GENOMIC DNA]</scope>
    <source>
        <strain evidence="6 7">ALL</strain>
    </source>
</reference>
<reference evidence="6 7" key="2">
    <citation type="journal article" date="2019" name="G3 (Bethesda)">
        <title>Hybrid Assembly of the Genome of the Entomopathogenic Nematode Steinernema carpocapsae Identifies the X-Chromosome.</title>
        <authorList>
            <person name="Serra L."/>
            <person name="Macchietto M."/>
            <person name="Macias-Munoz A."/>
            <person name="McGill C.J."/>
            <person name="Rodriguez I.M."/>
            <person name="Rodriguez B."/>
            <person name="Murad R."/>
            <person name="Mortazavi A."/>
        </authorList>
    </citation>
    <scope>NUCLEOTIDE SEQUENCE [LARGE SCALE GENOMIC DNA]</scope>
    <source>
        <strain evidence="6 7">ALL</strain>
    </source>
</reference>
<evidence type="ECO:0000313" key="6">
    <source>
        <dbReference type="EMBL" id="TKR94273.1"/>
    </source>
</evidence>
<keyword evidence="4" id="KW-0812">Transmembrane</keyword>
<dbReference type="SMART" id="SM00192">
    <property type="entry name" value="LDLa"/>
    <property type="match status" value="1"/>
</dbReference>
<dbReference type="AlphaFoldDB" id="A0A4U5PDF4"/>
<dbReference type="CDD" id="cd00112">
    <property type="entry name" value="LDLa"/>
    <property type="match status" value="1"/>
</dbReference>
<dbReference type="InterPro" id="IPR000859">
    <property type="entry name" value="CUB_dom"/>
</dbReference>
<dbReference type="STRING" id="34508.A0A4U5PDF4"/>
<feature type="domain" description="CUB" evidence="5">
    <location>
        <begin position="145"/>
        <end position="263"/>
    </location>
</feature>
<feature type="region of interest" description="Disordered" evidence="3">
    <location>
        <begin position="31"/>
        <end position="54"/>
    </location>
</feature>
<evidence type="ECO:0000256" key="4">
    <source>
        <dbReference type="SAM" id="Phobius"/>
    </source>
</evidence>
<dbReference type="Gene3D" id="2.60.120.290">
    <property type="entry name" value="Spermadhesin, CUB domain"/>
    <property type="match status" value="4"/>
</dbReference>
<accession>A0A4U5PDF4</accession>
<evidence type="ECO:0000256" key="3">
    <source>
        <dbReference type="SAM" id="MobiDB-lite"/>
    </source>
</evidence>
<comment type="caution">
    <text evidence="2">Lacks conserved residue(s) required for the propagation of feature annotation.</text>
</comment>
<organism evidence="6 7">
    <name type="scientific">Steinernema carpocapsae</name>
    <name type="common">Entomopathogenic nematode</name>
    <dbReference type="NCBI Taxonomy" id="34508"/>
    <lineage>
        <taxon>Eukaryota</taxon>
        <taxon>Metazoa</taxon>
        <taxon>Ecdysozoa</taxon>
        <taxon>Nematoda</taxon>
        <taxon>Chromadorea</taxon>
        <taxon>Rhabditida</taxon>
        <taxon>Tylenchina</taxon>
        <taxon>Panagrolaimomorpha</taxon>
        <taxon>Strongyloidoidea</taxon>
        <taxon>Steinernematidae</taxon>
        <taxon>Steinernema</taxon>
    </lineage>
</organism>
<proteinExistence type="predicted"/>
<protein>
    <recommendedName>
        <fullName evidence="5">CUB domain-containing protein</fullName>
    </recommendedName>
</protein>
<dbReference type="PANTHER" id="PTHR47537:SF6">
    <property type="entry name" value="CUB DOMAIN-CONTAINING PROTEIN"/>
    <property type="match status" value="1"/>
</dbReference>
<dbReference type="InterPro" id="IPR002172">
    <property type="entry name" value="LDrepeatLR_classA_rpt"/>
</dbReference>
<feature type="domain" description="CUB" evidence="5">
    <location>
        <begin position="596"/>
        <end position="722"/>
    </location>
</feature>
<keyword evidence="4" id="KW-0472">Membrane</keyword>
<dbReference type="EMBL" id="AZBU02000002">
    <property type="protein sequence ID" value="TKR94273.1"/>
    <property type="molecule type" value="Genomic_DNA"/>
</dbReference>
<evidence type="ECO:0000259" key="5">
    <source>
        <dbReference type="PROSITE" id="PS01180"/>
    </source>
</evidence>
<feature type="domain" description="CUB" evidence="5">
    <location>
        <begin position="455"/>
        <end position="578"/>
    </location>
</feature>
<dbReference type="PANTHER" id="PTHR47537">
    <property type="entry name" value="CUBILIN"/>
    <property type="match status" value="1"/>
</dbReference>
<feature type="domain" description="CUB" evidence="5">
    <location>
        <begin position="287"/>
        <end position="439"/>
    </location>
</feature>
<dbReference type="OrthoDB" id="6022136at2759"/>
<dbReference type="CDD" id="cd00041">
    <property type="entry name" value="CUB"/>
    <property type="match status" value="3"/>
</dbReference>
<name>A0A4U5PDF4_STECR</name>
<feature type="region of interest" description="Disordered" evidence="3">
    <location>
        <begin position="814"/>
        <end position="847"/>
    </location>
</feature>
<feature type="compositionally biased region" description="Basic residues" evidence="3">
    <location>
        <begin position="826"/>
        <end position="839"/>
    </location>
</feature>
<keyword evidence="4" id="KW-1133">Transmembrane helix</keyword>
<feature type="transmembrane region" description="Helical" evidence="4">
    <location>
        <begin position="778"/>
        <end position="803"/>
    </location>
</feature>
<comment type="caution">
    <text evidence="6">The sequence shown here is derived from an EMBL/GenBank/DDBJ whole genome shotgun (WGS) entry which is preliminary data.</text>
</comment>
<sequence length="904" mass="101693">MCPRSTSHPLTSVFSVYIHVCRGPKTTRKARVRQFRARRHRRQVTASSSTSTSTRNSKILPTIFFLLLSVVVIAARSHPMLELGEQDTRFTFKSGLTTISLHNVIVLIFHSRVGKRRANLSLRGRYHFISDARYNVGTPIGGERCGFLIEPKKKRKGTILSPTYPGTYPSNFHCTYLLKGNPGDRIRVYFRDFDIYFGGEHCPYDSMTVYDGPTNRSPIIRKVCGLQQKMEIFSFGSNMLIEFNSTNPAKSDPRGYVIEFEFSDDFVNVLELLDGQKGVSHLRGSECDVRVESNRETTHFIQSPSYPNMYTTNTTCTYILDGLQGDQNLEKVLLTFETFAVLSDPPSGVVLTSSDYDEFECTEAFVGIATSETSMKAVMANNEESTYDATLCERFARNADQMGPYSSHGPRMVVVFGSGDRLVDDGKKPIGFRARIDFKTDFGIPGEAVGDSNKCQFRFRDERGFFNSPRYPANYPLDTNCTYFIQARPGRQILLYFEQFALYRDDGGSADDCKDWLEVFDVFTNKDGSETLKLHAKHCAGTFPGPTVSTFGSHEMRVVFSSDSSGTANGFKAFYEVRKAFKEDIPSKDGLEPRHCGHRIVANADHVTGSIMSPGYAIKYNRDTICDWEVVARANHQILIRFNALEIEGEMTDTHVSCQNAVVRVDADLENTDRTDVLEICGTDLSRVHPIISKNNSIRISFFTSPDKVNGLKGFNITWTEVRKVAHDPECSSETHYLCTYTKLCIDAKLRCNGEINCGHHDDTDEAHCNITESATDMLTTLVAATFSGFIFLFIFGFFCVLFKKKLERKKKHQRRRNAACAGPSGHHHPQQTRHRQRNPYRSPKPVAKGRIVVNASPADNENFDNGRLPSPAVSRFVHHDVTGILPQPPATTVTPIIRSRDKL</sequence>
<dbReference type="PROSITE" id="PS01180">
    <property type="entry name" value="CUB"/>
    <property type="match status" value="4"/>
</dbReference>